<evidence type="ECO:0000313" key="2">
    <source>
        <dbReference type="EMBL" id="MCT2586816.1"/>
    </source>
</evidence>
<dbReference type="Gene3D" id="3.30.559.10">
    <property type="entry name" value="Chloramphenicol acetyltransferase-like domain"/>
    <property type="match status" value="1"/>
</dbReference>
<dbReference type="PANTHER" id="PTHR45527">
    <property type="entry name" value="NONRIBOSOMAL PEPTIDE SYNTHETASE"/>
    <property type="match status" value="1"/>
</dbReference>
<dbReference type="PANTHER" id="PTHR45527:SF1">
    <property type="entry name" value="FATTY ACID SYNTHASE"/>
    <property type="match status" value="1"/>
</dbReference>
<dbReference type="Pfam" id="PF00668">
    <property type="entry name" value="Condensation"/>
    <property type="match status" value="1"/>
</dbReference>
<dbReference type="Gene3D" id="3.30.559.30">
    <property type="entry name" value="Nonribosomal peptide synthetase, condensation domain"/>
    <property type="match status" value="1"/>
</dbReference>
<dbReference type="InterPro" id="IPR001242">
    <property type="entry name" value="Condensation_dom"/>
</dbReference>
<proteinExistence type="predicted"/>
<sequence length="437" mass="48373">MEIPLSENQEWLCAFDKGYAEGAFGHRHLLVYGWRLLGEIDLEALRAALRDVVVRHEILRTALEPGVGGRHPVIHPPVDVPLTVRELPGDGSRDETTEDLLTDIEAGTYDVRELPHLRAVLGRFDSRDAVLVLVAHHIATDALSMQVIVRDLAACYAARTGRGDAPPAPATQYQDFARWQRNEAADPDVLAYWRDQLGGRSFTAIRTDRAGDGGDVTYAAHRFVLDAELTGRALALARARRCTPFIVSLAAYYLLLRRVTGETDLVAATTSAGRHDDRFTDTVGPFYYLLPLRADLTGARCLGDVVTAARATCLGAYMHDLTYRRIEREVPALGKPFADPSRAVVNFENLQPPEPMEGESVGGLRYQELRRRVRSQEITVDVPDGVLWAMELLPSGELAGTIKYSTGHFDRTTITALVETYRELLHELATNPDAPLD</sequence>
<comment type="caution">
    <text evidence="2">The sequence shown here is derived from an EMBL/GenBank/DDBJ whole genome shotgun (WGS) entry which is preliminary data.</text>
</comment>
<keyword evidence="3" id="KW-1185">Reference proteome</keyword>
<protein>
    <submittedName>
        <fullName evidence="2">Peptide synthase</fullName>
    </submittedName>
</protein>
<evidence type="ECO:0000313" key="3">
    <source>
        <dbReference type="Proteomes" id="UP001156441"/>
    </source>
</evidence>
<dbReference type="SUPFAM" id="SSF52777">
    <property type="entry name" value="CoA-dependent acyltransferases"/>
    <property type="match status" value="2"/>
</dbReference>
<reference evidence="2 3" key="1">
    <citation type="submission" date="2021-02" db="EMBL/GenBank/DDBJ databases">
        <title>Actinophytocola xerophila sp. nov., isolated from soil of cotton cropping field.</title>
        <authorList>
            <person name="Huang R."/>
            <person name="Chen X."/>
            <person name="Ge X."/>
            <person name="Liu W."/>
        </authorList>
    </citation>
    <scope>NUCLEOTIDE SEQUENCE [LARGE SCALE GENOMIC DNA]</scope>
    <source>
        <strain evidence="2 3">S1-96</strain>
    </source>
</reference>
<dbReference type="InterPro" id="IPR023213">
    <property type="entry name" value="CAT-like_dom_sf"/>
</dbReference>
<name>A0ABT2JGB9_9PSEU</name>
<gene>
    <name evidence="2" type="ORF">JT362_27205</name>
</gene>
<dbReference type="RefSeq" id="WP_260194678.1">
    <property type="nucleotide sequence ID" value="NZ_JAFFZE010000022.1"/>
</dbReference>
<dbReference type="EMBL" id="JAFFZE010000022">
    <property type="protein sequence ID" value="MCT2586816.1"/>
    <property type="molecule type" value="Genomic_DNA"/>
</dbReference>
<accession>A0ABT2JGB9</accession>
<evidence type="ECO:0000259" key="1">
    <source>
        <dbReference type="Pfam" id="PF00668"/>
    </source>
</evidence>
<dbReference type="Proteomes" id="UP001156441">
    <property type="component" value="Unassembled WGS sequence"/>
</dbReference>
<organism evidence="2 3">
    <name type="scientific">Actinophytocola gossypii</name>
    <dbReference type="NCBI Taxonomy" id="2812003"/>
    <lineage>
        <taxon>Bacteria</taxon>
        <taxon>Bacillati</taxon>
        <taxon>Actinomycetota</taxon>
        <taxon>Actinomycetes</taxon>
        <taxon>Pseudonocardiales</taxon>
        <taxon>Pseudonocardiaceae</taxon>
    </lineage>
</organism>
<feature type="domain" description="Condensation" evidence="1">
    <location>
        <begin position="35"/>
        <end position="436"/>
    </location>
</feature>